<dbReference type="InterPro" id="IPR007450">
    <property type="entry name" value="BamE_dom"/>
</dbReference>
<dbReference type="Pfam" id="PF04355">
    <property type="entry name" value="BamE"/>
    <property type="match status" value="1"/>
</dbReference>
<accession>A0AAN1WIW8</accession>
<feature type="domain" description="Outer membrane protein assembly factor BamE" evidence="6">
    <location>
        <begin position="34"/>
        <end position="103"/>
    </location>
</feature>
<evidence type="ECO:0000256" key="1">
    <source>
        <dbReference type="ARBA" id="ARBA00022729"/>
    </source>
</evidence>
<dbReference type="PANTHER" id="PTHR37482:SF1">
    <property type="entry name" value="OUTER MEMBRANE PROTEIN ASSEMBLY FACTOR BAME"/>
    <property type="match status" value="1"/>
</dbReference>
<organism evidence="7 8">
    <name type="scientific">Marinagarivorans cellulosilyticus</name>
    <dbReference type="NCBI Taxonomy" id="2721545"/>
    <lineage>
        <taxon>Bacteria</taxon>
        <taxon>Pseudomonadati</taxon>
        <taxon>Pseudomonadota</taxon>
        <taxon>Gammaproteobacteria</taxon>
        <taxon>Cellvibrionales</taxon>
        <taxon>Cellvibrionaceae</taxon>
        <taxon>Marinagarivorans</taxon>
    </lineage>
</organism>
<feature type="region of interest" description="Disordered" evidence="5">
    <location>
        <begin position="101"/>
        <end position="140"/>
    </location>
</feature>
<dbReference type="HAMAP" id="MF_00925">
    <property type="entry name" value="OM_assembly_BamE"/>
    <property type="match status" value="1"/>
</dbReference>
<dbReference type="GO" id="GO:0043165">
    <property type="term" value="P:Gram-negative-bacterium-type cell outer membrane assembly"/>
    <property type="evidence" value="ECO:0007669"/>
    <property type="project" value="UniProtKB-UniRule"/>
</dbReference>
<dbReference type="KEGG" id="marq:MARGE09_P2667"/>
<keyword evidence="4" id="KW-0564">Palmitate</keyword>
<dbReference type="Proteomes" id="UP001320119">
    <property type="component" value="Chromosome"/>
</dbReference>
<feature type="compositionally biased region" description="Basic and acidic residues" evidence="5">
    <location>
        <begin position="119"/>
        <end position="140"/>
    </location>
</feature>
<dbReference type="GO" id="GO:0051205">
    <property type="term" value="P:protein insertion into membrane"/>
    <property type="evidence" value="ECO:0007669"/>
    <property type="project" value="UniProtKB-UniRule"/>
</dbReference>
<dbReference type="PROSITE" id="PS51257">
    <property type="entry name" value="PROKAR_LIPOPROTEIN"/>
    <property type="match status" value="1"/>
</dbReference>
<dbReference type="AlphaFoldDB" id="A0AAN1WIW8"/>
<dbReference type="GO" id="GO:0030674">
    <property type="term" value="F:protein-macromolecule adaptor activity"/>
    <property type="evidence" value="ECO:0007669"/>
    <property type="project" value="TreeGrafter"/>
</dbReference>
<proteinExistence type="inferred from homology"/>
<keyword evidence="2 4" id="KW-0472">Membrane</keyword>
<evidence type="ECO:0000256" key="3">
    <source>
        <dbReference type="ARBA" id="ARBA00023237"/>
    </source>
</evidence>
<evidence type="ECO:0000256" key="4">
    <source>
        <dbReference type="HAMAP-Rule" id="MF_00925"/>
    </source>
</evidence>
<sequence length="140" mass="16152">MLPRLLSLSLLSFALSGCSSLEFPWVYRISVQQGNIIDQEEVDKLELGMTKRQVQFVMGSPLLIDTFNQNRWDYYYSRRDGDGNVKDKRFTLFFEGDKYIRHEGDIAPSPASEEPDSETENKNRQQADDNITKEGDNTAY</sequence>
<dbReference type="PANTHER" id="PTHR37482">
    <property type="entry name" value="OUTER MEMBRANE PROTEIN ASSEMBLY FACTOR BAME"/>
    <property type="match status" value="1"/>
</dbReference>
<reference evidence="7 8" key="1">
    <citation type="journal article" date="2022" name="IScience">
        <title>An ultrasensitive nanofiber-based assay for enzymatic hydrolysis and deep-sea microbial degradation of cellulose.</title>
        <authorList>
            <person name="Tsudome M."/>
            <person name="Tachioka M."/>
            <person name="Miyazaki M."/>
            <person name="Uchimura K."/>
            <person name="Tsuda M."/>
            <person name="Takaki Y."/>
            <person name="Deguchi S."/>
        </authorList>
    </citation>
    <scope>NUCLEOTIDE SEQUENCE [LARGE SCALE GENOMIC DNA]</scope>
    <source>
        <strain evidence="7 8">GE09</strain>
    </source>
</reference>
<dbReference type="RefSeq" id="WP_236982820.1">
    <property type="nucleotide sequence ID" value="NZ_AP023086.1"/>
</dbReference>
<evidence type="ECO:0000256" key="5">
    <source>
        <dbReference type="SAM" id="MobiDB-lite"/>
    </source>
</evidence>
<gene>
    <name evidence="4" type="primary">bamE</name>
    <name evidence="7" type="ORF">MARGE09_P2667</name>
</gene>
<protein>
    <recommendedName>
        <fullName evidence="4">Outer membrane protein assembly factor BamE</fullName>
    </recommendedName>
</protein>
<dbReference type="GO" id="GO:1990063">
    <property type="term" value="C:Bam protein complex"/>
    <property type="evidence" value="ECO:0007669"/>
    <property type="project" value="TreeGrafter"/>
</dbReference>
<dbReference type="Gene3D" id="3.30.1450.10">
    <property type="match status" value="1"/>
</dbReference>
<evidence type="ECO:0000313" key="8">
    <source>
        <dbReference type="Proteomes" id="UP001320119"/>
    </source>
</evidence>
<dbReference type="InterPro" id="IPR037873">
    <property type="entry name" value="BamE-like"/>
</dbReference>
<name>A0AAN1WIW8_9GAMM</name>
<comment type="subcellular location">
    <subcellularLocation>
        <location evidence="4">Cell outer membrane</location>
        <topology evidence="4">Lipid-anchor</topology>
    </subcellularLocation>
</comment>
<evidence type="ECO:0000313" key="7">
    <source>
        <dbReference type="EMBL" id="BCD98466.1"/>
    </source>
</evidence>
<evidence type="ECO:0000259" key="6">
    <source>
        <dbReference type="Pfam" id="PF04355"/>
    </source>
</evidence>
<comment type="subunit">
    <text evidence="4">Part of the Bam complex.</text>
</comment>
<keyword evidence="3 4" id="KW-0998">Cell outer membrane</keyword>
<comment type="similarity">
    <text evidence="4">Belongs to the BamE family.</text>
</comment>
<evidence type="ECO:0000256" key="2">
    <source>
        <dbReference type="ARBA" id="ARBA00023136"/>
    </source>
</evidence>
<comment type="function">
    <text evidence="4">Part of the outer membrane protein assembly complex, which is involved in assembly and insertion of beta-barrel proteins into the outer membrane.</text>
</comment>
<keyword evidence="4" id="KW-0449">Lipoprotein</keyword>
<dbReference type="InterPro" id="IPR026592">
    <property type="entry name" value="BamE"/>
</dbReference>
<dbReference type="EMBL" id="AP023086">
    <property type="protein sequence ID" value="BCD98466.1"/>
    <property type="molecule type" value="Genomic_DNA"/>
</dbReference>
<keyword evidence="1 4" id="KW-0732">Signal</keyword>
<keyword evidence="8" id="KW-1185">Reference proteome</keyword>